<comment type="caution">
    <text evidence="1">The sequence shown here is derived from an EMBL/GenBank/DDBJ whole genome shotgun (WGS) entry which is preliminary data.</text>
</comment>
<reference evidence="1 2" key="1">
    <citation type="submission" date="2024-04" db="EMBL/GenBank/DDBJ databases">
        <title>Tritrichomonas musculus Genome.</title>
        <authorList>
            <person name="Alves-Ferreira E."/>
            <person name="Grigg M."/>
            <person name="Lorenzi H."/>
            <person name="Galac M."/>
        </authorList>
    </citation>
    <scope>NUCLEOTIDE SEQUENCE [LARGE SCALE GENOMIC DNA]</scope>
    <source>
        <strain evidence="1 2">EAF2021</strain>
    </source>
</reference>
<keyword evidence="2" id="KW-1185">Reference proteome</keyword>
<protein>
    <submittedName>
        <fullName evidence="1">Uncharacterized protein</fullName>
    </submittedName>
</protein>
<gene>
    <name evidence="1" type="ORF">M9Y10_003032</name>
</gene>
<dbReference type="Gene3D" id="2.40.50.140">
    <property type="entry name" value="Nucleic acid-binding proteins"/>
    <property type="match status" value="2"/>
</dbReference>
<sequence>MKRCLKDIKACPISSHFILTDPFVVQIIGIKPYKNISIFYLSDSFQYIPAVIAKKTKDIAKFQLIEFNKIYIHATPHNDKLLVLEDIKIVSSSTECMGYPRPIYCDENLSSFKLQFPKNTSGGQFFIGKVVFIGSELRFMDLVLKITLEDKSHKKINGSMSAKTYFTLTKKIKTGKVYLITNISFEKRPGTEEIYIKLNDNTEFKETDDNFVEMLDFQPTNLEEIERTNSDSKFFSCDVRAVIVNVGQIVILKSGSLSRIVTLADHTNRTIQLRLYDCYTLPISKSDEGKVIVIKSAPIIVKAANRYISIGVSYQYYNHFIKVLENDHPIARELFEWYQKSRQNVGNFNHLSNKRMVKLGQIQKERLGMEKDAFFVVDAKLKKIAVSGTFYEHNNKKFGVESKFTITESRSDSFILFCATCSDVYCRGYNKKLRDFHSNETGESVANYCYECKSVVKKPRYVFLFDALFSDGPDEEWFRVMSFFNNVGEMILGRSPEKWKEETEGLSKGEKEELIEPSLMRYRLDVKAMKERPNERFKQNKLKPYPILIVEKICPLFDD</sequence>
<proteinExistence type="predicted"/>
<dbReference type="SUPFAM" id="SSF50249">
    <property type="entry name" value="Nucleic acid-binding proteins"/>
    <property type="match status" value="2"/>
</dbReference>
<evidence type="ECO:0000313" key="2">
    <source>
        <dbReference type="Proteomes" id="UP001470230"/>
    </source>
</evidence>
<organism evidence="1 2">
    <name type="scientific">Tritrichomonas musculus</name>
    <dbReference type="NCBI Taxonomy" id="1915356"/>
    <lineage>
        <taxon>Eukaryota</taxon>
        <taxon>Metamonada</taxon>
        <taxon>Parabasalia</taxon>
        <taxon>Tritrichomonadida</taxon>
        <taxon>Tritrichomonadidae</taxon>
        <taxon>Tritrichomonas</taxon>
    </lineage>
</organism>
<evidence type="ECO:0000313" key="1">
    <source>
        <dbReference type="EMBL" id="KAK8880364.1"/>
    </source>
</evidence>
<dbReference type="InterPro" id="IPR012340">
    <property type="entry name" value="NA-bd_OB-fold"/>
</dbReference>
<dbReference type="Proteomes" id="UP001470230">
    <property type="component" value="Unassembled WGS sequence"/>
</dbReference>
<dbReference type="EMBL" id="JAPFFF010000010">
    <property type="protein sequence ID" value="KAK8880364.1"/>
    <property type="molecule type" value="Genomic_DNA"/>
</dbReference>
<name>A0ABR2JNH6_9EUKA</name>
<accession>A0ABR2JNH6</accession>